<feature type="domain" description="HTH cro/C1-type" evidence="1">
    <location>
        <begin position="8"/>
        <end position="61"/>
    </location>
</feature>
<dbReference type="AlphaFoldDB" id="A0A0M0KJA6"/>
<name>A0A0M0KJA6_ALKHA</name>
<organism evidence="2">
    <name type="scientific">Halalkalibacterium halodurans</name>
    <name type="common">Bacillus halodurans</name>
    <dbReference type="NCBI Taxonomy" id="86665"/>
    <lineage>
        <taxon>Bacteria</taxon>
        <taxon>Bacillati</taxon>
        <taxon>Bacillota</taxon>
        <taxon>Bacilli</taxon>
        <taxon>Bacillales</taxon>
        <taxon>Bacillaceae</taxon>
        <taxon>Halalkalibacterium (ex Joshi et al. 2022)</taxon>
    </lineage>
</organism>
<reference evidence="2" key="1">
    <citation type="submission" date="2015-08" db="EMBL/GenBank/DDBJ databases">
        <title>Complete DNA Sequence of Pseudomonas syringae pv. actinidiae, the Causal Agent of Kiwifruit Canker Disease.</title>
        <authorList>
            <person name="Rikkerink E.H.A."/>
            <person name="Fineran P.C."/>
        </authorList>
    </citation>
    <scope>NUCLEOTIDE SEQUENCE</scope>
    <source>
        <strain evidence="2">DSM 13666</strain>
    </source>
</reference>
<dbReference type="SUPFAM" id="SSF47413">
    <property type="entry name" value="lambda repressor-like DNA-binding domains"/>
    <property type="match status" value="1"/>
</dbReference>
<dbReference type="Pfam" id="PF13443">
    <property type="entry name" value="HTH_26"/>
    <property type="match status" value="1"/>
</dbReference>
<dbReference type="EMBL" id="LILD01000001">
    <property type="protein sequence ID" value="KOO38493.1"/>
    <property type="molecule type" value="Genomic_DNA"/>
</dbReference>
<dbReference type="PROSITE" id="PS50943">
    <property type="entry name" value="HTH_CROC1"/>
    <property type="match status" value="1"/>
</dbReference>
<dbReference type="InterPro" id="IPR001387">
    <property type="entry name" value="Cro/C1-type_HTH"/>
</dbReference>
<evidence type="ECO:0000259" key="1">
    <source>
        <dbReference type="PROSITE" id="PS50943"/>
    </source>
</evidence>
<dbReference type="InterPro" id="IPR010982">
    <property type="entry name" value="Lambda_DNA-bd_dom_sf"/>
</dbReference>
<accession>A0A0M0KJA6</accession>
<dbReference type="RefSeq" id="WP_053430759.1">
    <property type="nucleotide sequence ID" value="NZ_LILD02000088.1"/>
</dbReference>
<protein>
    <submittedName>
        <fullName evidence="2">XRE family transcriptional regulator</fullName>
    </submittedName>
</protein>
<dbReference type="PATRIC" id="fig|136160.3.peg.1535"/>
<comment type="caution">
    <text evidence="2">The sequence shown here is derived from an EMBL/GenBank/DDBJ whole genome shotgun (WGS) entry which is preliminary data.</text>
</comment>
<dbReference type="Gene3D" id="1.10.260.40">
    <property type="entry name" value="lambda repressor-like DNA-binding domains"/>
    <property type="match status" value="1"/>
</dbReference>
<dbReference type="GO" id="GO:0003677">
    <property type="term" value="F:DNA binding"/>
    <property type="evidence" value="ECO:0007669"/>
    <property type="project" value="InterPro"/>
</dbReference>
<proteinExistence type="predicted"/>
<evidence type="ECO:0000313" key="2">
    <source>
        <dbReference type="EMBL" id="KOO38493.1"/>
    </source>
</evidence>
<gene>
    <name evidence="2" type="ORF">AMD02_06190</name>
</gene>
<sequence>MAFSYKPLWHLLLEKDLTKTQMREEIGLSPATLAKMGKGEYVSMEVLDKICSHFKVQPNQVIEWKE</sequence>